<keyword evidence="4" id="KW-0274">FAD</keyword>
<feature type="domain" description="FAD-binding PCMH-type" evidence="8">
    <location>
        <begin position="35"/>
        <end position="213"/>
    </location>
</feature>
<dbReference type="InterPro" id="IPR036318">
    <property type="entry name" value="FAD-bd_PCMH-like_sf"/>
</dbReference>
<keyword evidence="10" id="KW-1185">Reference proteome</keyword>
<keyword evidence="5" id="KW-0809">Transit peptide</keyword>
<name>A0A238KFS5_9RHOB</name>
<proteinExistence type="inferred from homology"/>
<dbReference type="RefSeq" id="WP_094021272.1">
    <property type="nucleotide sequence ID" value="NZ_FXYF01000006.1"/>
</dbReference>
<accession>A0A238KFS5</accession>
<dbReference type="InterPro" id="IPR004113">
    <property type="entry name" value="FAD-bd_oxidored_4_C"/>
</dbReference>
<dbReference type="SUPFAM" id="SSF56176">
    <property type="entry name" value="FAD-binding/transporter-associated domain-like"/>
    <property type="match status" value="1"/>
</dbReference>
<gene>
    <name evidence="9" type="ORF">MAA8898_02440</name>
</gene>
<dbReference type="GO" id="GO:0071949">
    <property type="term" value="F:FAD binding"/>
    <property type="evidence" value="ECO:0007669"/>
    <property type="project" value="InterPro"/>
</dbReference>
<evidence type="ECO:0000256" key="7">
    <source>
        <dbReference type="ARBA" id="ARBA00038897"/>
    </source>
</evidence>
<organism evidence="9 10">
    <name type="scientific">Maliponia aquimaris</name>
    <dbReference type="NCBI Taxonomy" id="1673631"/>
    <lineage>
        <taxon>Bacteria</taxon>
        <taxon>Pseudomonadati</taxon>
        <taxon>Pseudomonadota</taxon>
        <taxon>Alphaproteobacteria</taxon>
        <taxon>Rhodobacterales</taxon>
        <taxon>Paracoccaceae</taxon>
        <taxon>Maliponia</taxon>
    </lineage>
</organism>
<dbReference type="FunFam" id="3.30.70.2740:FF:000001">
    <property type="entry name" value="D-lactate dehydrogenase mitochondrial"/>
    <property type="match status" value="1"/>
</dbReference>
<keyword evidence="3" id="KW-0285">Flavoprotein</keyword>
<dbReference type="Pfam" id="PF02913">
    <property type="entry name" value="FAD-oxidase_C"/>
    <property type="match status" value="1"/>
</dbReference>
<reference evidence="9 10" key="1">
    <citation type="submission" date="2017-05" db="EMBL/GenBank/DDBJ databases">
        <authorList>
            <person name="Song R."/>
            <person name="Chenine A.L."/>
            <person name="Ruprecht R.M."/>
        </authorList>
    </citation>
    <scope>NUCLEOTIDE SEQUENCE [LARGE SCALE GENOMIC DNA]</scope>
    <source>
        <strain evidence="9 10">CECT 8898</strain>
    </source>
</reference>
<dbReference type="GO" id="GO:0008720">
    <property type="term" value="F:D-lactate dehydrogenase (NAD+) activity"/>
    <property type="evidence" value="ECO:0007669"/>
    <property type="project" value="TreeGrafter"/>
</dbReference>
<dbReference type="EC" id="1.1.2.4" evidence="7"/>
<dbReference type="Gene3D" id="3.30.465.10">
    <property type="match status" value="1"/>
</dbReference>
<dbReference type="PROSITE" id="PS51387">
    <property type="entry name" value="FAD_PCMH"/>
    <property type="match status" value="1"/>
</dbReference>
<dbReference type="FunFam" id="1.10.45.10:FF:000001">
    <property type="entry name" value="D-lactate dehydrogenase mitochondrial"/>
    <property type="match status" value="1"/>
</dbReference>
<dbReference type="PANTHER" id="PTHR11748">
    <property type="entry name" value="D-LACTATE DEHYDROGENASE"/>
    <property type="match status" value="1"/>
</dbReference>
<dbReference type="OrthoDB" id="9811557at2"/>
<dbReference type="GO" id="GO:1903457">
    <property type="term" value="P:lactate catabolic process"/>
    <property type="evidence" value="ECO:0007669"/>
    <property type="project" value="TreeGrafter"/>
</dbReference>
<sequence length="464" mass="49265">MPNDAAIAELKALLGDRLSTSTAERTQHGRNETWYPVTPPEAVAWPDTTQEVSEILKICHRHRCPVTAYGAASSLEGQHLALHGGISLDMTRMNRVLAIQPEDLTCVVQPGLTRKALNAALRDTGLFFSVDPGADASIGGMAATRASGTTAVRYGTIRDNVLAVEAVMADGTVIRSGTRARKSATGYDLTHLMIGSEGTLGILTELTLKLHGQPECITAATCRFEDVQQAVACVIATIQCGILMARIELLDHMMVRGFNAYANAGLPEEPHLFLEFHGAPAAVAEQMASFEEIAQDHGGRGWRTATTTEDRTALWAMRHNAHYASAALGKGKHILPTDVCVPISHLAEAIAQSQADAQRLGLTATIVGHVGDGNFHAGLSVDPNDPGEMARAQAFTHALGETALRLGGTVSGEHGIGIGKQDFMTAEHGPALAYMRAIKQAFDPLGILNPGKLLPPEHVARAAE</sequence>
<dbReference type="InterPro" id="IPR016169">
    <property type="entry name" value="FAD-bd_PCMH_sub2"/>
</dbReference>
<evidence type="ECO:0000256" key="5">
    <source>
        <dbReference type="ARBA" id="ARBA00022946"/>
    </source>
</evidence>
<evidence type="ECO:0000313" key="9">
    <source>
        <dbReference type="EMBL" id="SMX41695.1"/>
    </source>
</evidence>
<dbReference type="FunFam" id="3.30.465.10:FF:000016">
    <property type="entry name" value="probable D-lactate dehydrogenase, mitochondrial"/>
    <property type="match status" value="1"/>
</dbReference>
<dbReference type="GO" id="GO:0004458">
    <property type="term" value="F:D-lactate dehydrogenase (cytochrome) activity"/>
    <property type="evidence" value="ECO:0007669"/>
    <property type="project" value="UniProtKB-EC"/>
</dbReference>
<protein>
    <recommendedName>
        <fullName evidence="7">D-lactate dehydrogenase (cytochrome)</fullName>
        <ecNumber evidence="7">1.1.2.4</ecNumber>
    </recommendedName>
</protein>
<dbReference type="EMBL" id="FXYF01000006">
    <property type="protein sequence ID" value="SMX41695.1"/>
    <property type="molecule type" value="Genomic_DNA"/>
</dbReference>
<dbReference type="Pfam" id="PF01565">
    <property type="entry name" value="FAD_binding_4"/>
    <property type="match status" value="1"/>
</dbReference>
<dbReference type="PANTHER" id="PTHR11748:SF111">
    <property type="entry name" value="D-LACTATE DEHYDROGENASE, MITOCHONDRIAL-RELATED"/>
    <property type="match status" value="1"/>
</dbReference>
<evidence type="ECO:0000256" key="4">
    <source>
        <dbReference type="ARBA" id="ARBA00022827"/>
    </source>
</evidence>
<evidence type="ECO:0000256" key="2">
    <source>
        <dbReference type="ARBA" id="ARBA00008000"/>
    </source>
</evidence>
<comment type="cofactor">
    <cofactor evidence="1">
        <name>FAD</name>
        <dbReference type="ChEBI" id="CHEBI:57692"/>
    </cofactor>
</comment>
<comment type="similarity">
    <text evidence="2">Belongs to the FAD-binding oxidoreductase/transferase type 4 family.</text>
</comment>
<dbReference type="AlphaFoldDB" id="A0A238KFS5"/>
<evidence type="ECO:0000256" key="1">
    <source>
        <dbReference type="ARBA" id="ARBA00001974"/>
    </source>
</evidence>
<evidence type="ECO:0000259" key="8">
    <source>
        <dbReference type="PROSITE" id="PS51387"/>
    </source>
</evidence>
<dbReference type="SUPFAM" id="SSF55103">
    <property type="entry name" value="FAD-linked oxidases, C-terminal domain"/>
    <property type="match status" value="1"/>
</dbReference>
<dbReference type="Gene3D" id="1.10.45.10">
    <property type="entry name" value="Vanillyl-alcohol Oxidase, Chain A, domain 4"/>
    <property type="match status" value="1"/>
</dbReference>
<evidence type="ECO:0000256" key="6">
    <source>
        <dbReference type="ARBA" id="ARBA00023002"/>
    </source>
</evidence>
<dbReference type="InterPro" id="IPR006094">
    <property type="entry name" value="Oxid_FAD_bind_N"/>
</dbReference>
<evidence type="ECO:0000313" key="10">
    <source>
        <dbReference type="Proteomes" id="UP000207598"/>
    </source>
</evidence>
<dbReference type="InterPro" id="IPR016164">
    <property type="entry name" value="FAD-linked_Oxase-like_C"/>
</dbReference>
<evidence type="ECO:0000256" key="3">
    <source>
        <dbReference type="ARBA" id="ARBA00022630"/>
    </source>
</evidence>
<dbReference type="Proteomes" id="UP000207598">
    <property type="component" value="Unassembled WGS sequence"/>
</dbReference>
<dbReference type="Gene3D" id="3.30.70.2740">
    <property type="match status" value="1"/>
</dbReference>
<keyword evidence="6 9" id="KW-0560">Oxidoreductase</keyword>
<dbReference type="InterPro" id="IPR016166">
    <property type="entry name" value="FAD-bd_PCMH"/>
</dbReference>
<dbReference type="InterPro" id="IPR016171">
    <property type="entry name" value="Vanillyl_alc_oxidase_C-sub2"/>
</dbReference>